<protein>
    <submittedName>
        <fullName evidence="1">Uncharacterized protein</fullName>
    </submittedName>
</protein>
<evidence type="ECO:0000313" key="1">
    <source>
        <dbReference type="EMBL" id="SVB01390.1"/>
    </source>
</evidence>
<sequence length="89" mass="9531">MAEFSALLTAKAEWKPHQIAKAGDISALAQSASTLAETVKSTLKLASAGMEVVKLMAQLQNINPLLMALDALADEVIKQIQDLKEAGYY</sequence>
<proteinExistence type="predicted"/>
<accession>A0A382AIL0</accession>
<feature type="non-terminal residue" evidence="1">
    <location>
        <position position="89"/>
    </location>
</feature>
<name>A0A382AIL0_9ZZZZ</name>
<gene>
    <name evidence="1" type="ORF">METZ01_LOCUS154244</name>
</gene>
<organism evidence="1">
    <name type="scientific">marine metagenome</name>
    <dbReference type="NCBI Taxonomy" id="408172"/>
    <lineage>
        <taxon>unclassified sequences</taxon>
        <taxon>metagenomes</taxon>
        <taxon>ecological metagenomes</taxon>
    </lineage>
</organism>
<dbReference type="EMBL" id="UINC01025573">
    <property type="protein sequence ID" value="SVB01390.1"/>
    <property type="molecule type" value="Genomic_DNA"/>
</dbReference>
<reference evidence="1" key="1">
    <citation type="submission" date="2018-05" db="EMBL/GenBank/DDBJ databases">
        <authorList>
            <person name="Lanie J.A."/>
            <person name="Ng W.-L."/>
            <person name="Kazmierczak K.M."/>
            <person name="Andrzejewski T.M."/>
            <person name="Davidsen T.M."/>
            <person name="Wayne K.J."/>
            <person name="Tettelin H."/>
            <person name="Glass J.I."/>
            <person name="Rusch D."/>
            <person name="Podicherti R."/>
            <person name="Tsui H.-C.T."/>
            <person name="Winkler M.E."/>
        </authorList>
    </citation>
    <scope>NUCLEOTIDE SEQUENCE</scope>
</reference>
<dbReference type="AlphaFoldDB" id="A0A382AIL0"/>